<keyword evidence="1" id="KW-1133">Transmembrane helix</keyword>
<keyword evidence="1" id="KW-0812">Transmembrane</keyword>
<comment type="caution">
    <text evidence="2">The sequence shown here is derived from an EMBL/GenBank/DDBJ whole genome shotgun (WGS) entry which is preliminary data.</text>
</comment>
<keyword evidence="1" id="KW-0472">Membrane</keyword>
<organism evidence="2 3">
    <name type="scientific">Botryosphaeria dothidea</name>
    <dbReference type="NCBI Taxonomy" id="55169"/>
    <lineage>
        <taxon>Eukaryota</taxon>
        <taxon>Fungi</taxon>
        <taxon>Dikarya</taxon>
        <taxon>Ascomycota</taxon>
        <taxon>Pezizomycotina</taxon>
        <taxon>Dothideomycetes</taxon>
        <taxon>Dothideomycetes incertae sedis</taxon>
        <taxon>Botryosphaeriales</taxon>
        <taxon>Botryosphaeriaceae</taxon>
        <taxon>Botryosphaeria</taxon>
    </lineage>
</organism>
<dbReference type="EMBL" id="WWBZ02000008">
    <property type="protein sequence ID" value="KAF4311847.1"/>
    <property type="molecule type" value="Genomic_DNA"/>
</dbReference>
<evidence type="ECO:0000256" key="1">
    <source>
        <dbReference type="SAM" id="Phobius"/>
    </source>
</evidence>
<sequence>MSSSSEPMHFSREDMAAYKVQMTELEPEQFEKLWPQMQQRVLLRMLRLDDPTTPYRRSRPLPRPLPPLPPRCRPKNTVGLVYLWLSAIFSFFVFAIATLRRPPSPFRPSRPPTSQYADWISEGVYGDEGMARRPGGGPTPFF</sequence>
<name>A0A8H4NE51_9PEZI</name>
<keyword evidence="3" id="KW-1185">Reference proteome</keyword>
<proteinExistence type="predicted"/>
<feature type="transmembrane region" description="Helical" evidence="1">
    <location>
        <begin position="79"/>
        <end position="99"/>
    </location>
</feature>
<reference evidence="2" key="1">
    <citation type="submission" date="2020-04" db="EMBL/GenBank/DDBJ databases">
        <title>Genome Assembly and Annotation of Botryosphaeria dothidea sdau 11-99, a Latent Pathogen of Apple Fruit Ring Rot in China.</title>
        <authorList>
            <person name="Yu C."/>
            <person name="Diao Y."/>
            <person name="Lu Q."/>
            <person name="Zhao J."/>
            <person name="Cui S."/>
            <person name="Peng C."/>
            <person name="He B."/>
            <person name="Liu H."/>
        </authorList>
    </citation>
    <scope>NUCLEOTIDE SEQUENCE [LARGE SCALE GENOMIC DNA]</scope>
    <source>
        <strain evidence="2">Sdau11-99</strain>
    </source>
</reference>
<dbReference type="Proteomes" id="UP000572817">
    <property type="component" value="Unassembled WGS sequence"/>
</dbReference>
<evidence type="ECO:0000313" key="3">
    <source>
        <dbReference type="Proteomes" id="UP000572817"/>
    </source>
</evidence>
<gene>
    <name evidence="2" type="ORF">GTA08_BOTSDO12690</name>
</gene>
<protein>
    <submittedName>
        <fullName evidence="2">Uncharacterized protein</fullName>
    </submittedName>
</protein>
<dbReference type="AlphaFoldDB" id="A0A8H4NE51"/>
<accession>A0A8H4NE51</accession>
<evidence type="ECO:0000313" key="2">
    <source>
        <dbReference type="EMBL" id="KAF4311847.1"/>
    </source>
</evidence>